<name>A0A975DI64_9GAMM</name>
<dbReference type="AlphaFoldDB" id="A0A975DI64"/>
<dbReference type="KEGG" id="pxi:J5O05_01160"/>
<keyword evidence="3" id="KW-1185">Reference proteome</keyword>
<keyword evidence="1" id="KW-0732">Signal</keyword>
<dbReference type="RefSeq" id="WP_208843241.1">
    <property type="nucleotide sequence ID" value="NZ_CP072133.1"/>
</dbReference>
<gene>
    <name evidence="2" type="ORF">J5O05_01160</name>
</gene>
<evidence type="ECO:0000313" key="2">
    <source>
        <dbReference type="EMBL" id="QTH71615.1"/>
    </source>
</evidence>
<accession>A0A975DI64</accession>
<protein>
    <submittedName>
        <fullName evidence="2">Uncharacterized protein</fullName>
    </submittedName>
</protein>
<dbReference type="Proteomes" id="UP000664904">
    <property type="component" value="Chromosome"/>
</dbReference>
<evidence type="ECO:0000256" key="1">
    <source>
        <dbReference type="SAM" id="SignalP"/>
    </source>
</evidence>
<feature type="signal peptide" evidence="1">
    <location>
        <begin position="1"/>
        <end position="19"/>
    </location>
</feature>
<evidence type="ECO:0000313" key="3">
    <source>
        <dbReference type="Proteomes" id="UP000664904"/>
    </source>
</evidence>
<feature type="chain" id="PRO_5036712958" evidence="1">
    <location>
        <begin position="20"/>
        <end position="189"/>
    </location>
</feature>
<organism evidence="2 3">
    <name type="scientific">Pseudoalteromonas xiamenensis</name>
    <dbReference type="NCBI Taxonomy" id="882626"/>
    <lineage>
        <taxon>Bacteria</taxon>
        <taxon>Pseudomonadati</taxon>
        <taxon>Pseudomonadota</taxon>
        <taxon>Gammaproteobacteria</taxon>
        <taxon>Alteromonadales</taxon>
        <taxon>Pseudoalteromonadaceae</taxon>
        <taxon>Pseudoalteromonas</taxon>
    </lineage>
</organism>
<proteinExistence type="predicted"/>
<reference evidence="2" key="1">
    <citation type="submission" date="2021-03" db="EMBL/GenBank/DDBJ databases">
        <title>Complete Genome of Pseudoalteromonas xiamenensis STKMTI.2, a new potential marine bacterium producing anti-Vibrio compounds.</title>
        <authorList>
            <person name="Handayani D.P."/>
            <person name="Isnansetyo A."/>
            <person name="Istiqomah I."/>
            <person name="Jumina J."/>
        </authorList>
    </citation>
    <scope>NUCLEOTIDE SEQUENCE</scope>
    <source>
        <strain evidence="2">STKMTI.2</strain>
    </source>
</reference>
<sequence>MIRAILLFSLSVVSTFSVADSISCGDSLVTVSDATSAKEPFFDVKIEGKSISKNHQFEIQKDYLYLRCEITSTGKTVIFINHFCGGSGCADFGNYGVIEADTGKVLLEPNQPFKGNSEEAKEIMGKELKPFNCKQADTEICMHSKIETRLTRQSTGWFISGIDGVRSCFLLALHSSRPDNPLVSLRGLC</sequence>
<dbReference type="EMBL" id="CP072133">
    <property type="protein sequence ID" value="QTH71615.1"/>
    <property type="molecule type" value="Genomic_DNA"/>
</dbReference>